<evidence type="ECO:0000313" key="2">
    <source>
        <dbReference type="Proteomes" id="UP000027093"/>
    </source>
</evidence>
<proteinExistence type="predicted"/>
<gene>
    <name evidence="1" type="ORF">NVIE_027410</name>
</gene>
<dbReference type="KEGG" id="nvn:NVIE_027410"/>
<dbReference type="Proteomes" id="UP000027093">
    <property type="component" value="Chromosome"/>
</dbReference>
<protein>
    <submittedName>
        <fullName evidence="1">Uncharacterized protein</fullName>
    </submittedName>
</protein>
<organism evidence="1 2">
    <name type="scientific">Nitrososphaera viennensis EN76</name>
    <dbReference type="NCBI Taxonomy" id="926571"/>
    <lineage>
        <taxon>Archaea</taxon>
        <taxon>Nitrososphaerota</taxon>
        <taxon>Nitrososphaeria</taxon>
        <taxon>Nitrososphaerales</taxon>
        <taxon>Nitrososphaeraceae</taxon>
        <taxon>Nitrososphaera</taxon>
    </lineage>
</organism>
<dbReference type="HOGENOM" id="CLU_3130988_0_0_2"/>
<dbReference type="STRING" id="926571.NVIE_027410"/>
<evidence type="ECO:0000313" key="1">
    <source>
        <dbReference type="EMBL" id="AIC17018.1"/>
    </source>
</evidence>
<keyword evidence="2" id="KW-1185">Reference proteome</keyword>
<reference evidence="1 2" key="1">
    <citation type="journal article" date="2014" name="Int. J. Syst. Evol. Microbiol.">
        <title>Nitrososphaera viennensis gen. nov., sp. nov., an aerobic and mesophilic, ammonia-oxidizing archaeon from soil and a member of the archaeal phylum Thaumarchaeota.</title>
        <authorList>
            <person name="Stieglmeier M."/>
            <person name="Klingl A."/>
            <person name="Alves R.J."/>
            <person name="Rittmann S.K."/>
            <person name="Melcher M."/>
            <person name="Leisch N."/>
            <person name="Schleper C."/>
        </authorList>
    </citation>
    <scope>NUCLEOTIDE SEQUENCE [LARGE SCALE GENOMIC DNA]</scope>
    <source>
        <strain evidence="1">EN76</strain>
    </source>
</reference>
<name>A0A060HNH9_9ARCH</name>
<sequence>MNEKFCTGSSAGGQNYSFDVLYAAIDSSWKAFALYWYGREGLHRRATRQ</sequence>
<accession>A0A060HNH9</accession>
<dbReference type="EMBL" id="CP007536">
    <property type="protein sequence ID" value="AIC17018.1"/>
    <property type="molecule type" value="Genomic_DNA"/>
</dbReference>
<dbReference type="AlphaFoldDB" id="A0A060HNH9"/>